<name>R4Z2W8_9ACTN</name>
<gene>
    <name evidence="2" type="ORF">BN381_510004</name>
</gene>
<evidence type="ECO:0000256" key="1">
    <source>
        <dbReference type="SAM" id="MobiDB-lite"/>
    </source>
</evidence>
<proteinExistence type="predicted"/>
<evidence type="ECO:0000313" key="3">
    <source>
        <dbReference type="Proteomes" id="UP000018291"/>
    </source>
</evidence>
<dbReference type="HOGENOM" id="CLU_525502_0_0_11"/>
<feature type="region of interest" description="Disordered" evidence="1">
    <location>
        <begin position="459"/>
        <end position="518"/>
    </location>
</feature>
<comment type="caution">
    <text evidence="2">The sequence shown here is derived from an EMBL/GenBank/DDBJ whole genome shotgun (WGS) entry which is preliminary data.</text>
</comment>
<dbReference type="STRING" id="1229780.BN381_510004"/>
<sequence>MTHRDGRMIVGRLGTQPARRALASLALLVGTLSGVITSTATPAGAVADGVNLICSGTSNDSAALFPDTSTGGFDSQFLVGFLIGQIGLPGPDEPQIYPGPQLGFAATAQLDRNLPNAMLTSDAPVAVRVNGSVQLSDGFLTSMRHLGITIPFGLKASNHVGVSGPGVTGDSTEQSVGPVTQDPNASPTPISVDITVTATPSPQGGPAQLDYDVDLEMALNQRSSNPGQLDLATLSMSCETAGEPQTTSFPSGPDPEWDGAEVPIAAPQPLADGFVARPGGIRARTDRLLSTTPTARLDVLANDEALGSGRSIDPNSLSVSSTDELVDIETNGDQLTFTAGPISNAGAPYPDGSQSPDQMERERFPMLAGLQFEPFVRAQATYRVCDDGDPAACADGLAEVIMPLALGDPCDDPNLQIDCGPSVPEPGDTCIDDMGACGTPECDEAKELGSDACSFADRLSAQASSAQDPSPDSNGEPADGNTNAPNRNAPAGNAPAGNAPRNAAQPSPGVPLRPTFTG</sequence>
<feature type="compositionally biased region" description="Low complexity" evidence="1">
    <location>
        <begin position="460"/>
        <end position="473"/>
    </location>
</feature>
<feature type="compositionally biased region" description="Polar residues" evidence="1">
    <location>
        <begin position="169"/>
        <end position="187"/>
    </location>
</feature>
<keyword evidence="3" id="KW-1185">Reference proteome</keyword>
<reference evidence="2 3" key="1">
    <citation type="journal article" date="2013" name="ISME J.">
        <title>Metabolic model for the filamentous 'Candidatus Microthrix parvicella' based on genomic and metagenomic analyses.</title>
        <authorList>
            <person name="Jon McIlroy S."/>
            <person name="Kristiansen R."/>
            <person name="Albertsen M."/>
            <person name="Michael Karst S."/>
            <person name="Rossetti S."/>
            <person name="Lund Nielsen J."/>
            <person name="Tandoi V."/>
            <person name="James Seviour R."/>
            <person name="Nielsen P.H."/>
        </authorList>
    </citation>
    <scope>NUCLEOTIDE SEQUENCE [LARGE SCALE GENOMIC DNA]</scope>
    <source>
        <strain evidence="2 3">RN1</strain>
    </source>
</reference>
<feature type="compositionally biased region" description="Low complexity" evidence="1">
    <location>
        <begin position="483"/>
        <end position="504"/>
    </location>
</feature>
<feature type="region of interest" description="Disordered" evidence="1">
    <location>
        <begin position="166"/>
        <end position="187"/>
    </location>
</feature>
<accession>R4Z2W8</accession>
<dbReference type="Proteomes" id="UP000018291">
    <property type="component" value="Unassembled WGS sequence"/>
</dbReference>
<feature type="region of interest" description="Disordered" evidence="1">
    <location>
        <begin position="339"/>
        <end position="359"/>
    </location>
</feature>
<dbReference type="AlphaFoldDB" id="R4Z2W8"/>
<protein>
    <submittedName>
        <fullName evidence="2">Uncharacterized protein</fullName>
    </submittedName>
</protein>
<evidence type="ECO:0000313" key="2">
    <source>
        <dbReference type="EMBL" id="CCM65073.1"/>
    </source>
</evidence>
<dbReference type="EMBL" id="CANL01000047">
    <property type="protein sequence ID" value="CCM65073.1"/>
    <property type="molecule type" value="Genomic_DNA"/>
</dbReference>
<organism evidence="2 3">
    <name type="scientific">Candidatus Neomicrothrix parvicella RN1</name>
    <dbReference type="NCBI Taxonomy" id="1229780"/>
    <lineage>
        <taxon>Bacteria</taxon>
        <taxon>Bacillati</taxon>
        <taxon>Actinomycetota</taxon>
        <taxon>Acidimicrobiia</taxon>
        <taxon>Acidimicrobiales</taxon>
        <taxon>Microthrixaceae</taxon>
        <taxon>Candidatus Neomicrothrix</taxon>
    </lineage>
</organism>